<keyword evidence="3" id="KW-1185">Reference proteome</keyword>
<evidence type="ECO:0000313" key="3">
    <source>
        <dbReference type="Proteomes" id="UP001197626"/>
    </source>
</evidence>
<gene>
    <name evidence="2" type="ORF">LN051_01045</name>
</gene>
<evidence type="ECO:0008006" key="4">
    <source>
        <dbReference type="Google" id="ProtNLM"/>
    </source>
</evidence>
<keyword evidence="1" id="KW-1133">Transmembrane helix</keyword>
<evidence type="ECO:0000313" key="2">
    <source>
        <dbReference type="EMBL" id="UEX90291.1"/>
    </source>
</evidence>
<protein>
    <recommendedName>
        <fullName evidence="4">Mid2-like cell wall stress sensor domain protein</fullName>
    </recommendedName>
</protein>
<feature type="transmembrane region" description="Helical" evidence="1">
    <location>
        <begin position="46"/>
        <end position="65"/>
    </location>
</feature>
<keyword evidence="1" id="KW-0472">Membrane</keyword>
<sequence>MLFDIFGYILGIWYILFGICAVYFALYGIYKYRNKDEQKKSYKKAYIFAIVALSCALILIILANLL</sequence>
<dbReference type="Proteomes" id="UP001197626">
    <property type="component" value="Chromosome"/>
</dbReference>
<name>A0ABY3PD92_9STAP</name>
<accession>A0ABY3PD92</accession>
<dbReference type="EMBL" id="CP086654">
    <property type="protein sequence ID" value="UEX90291.1"/>
    <property type="molecule type" value="Genomic_DNA"/>
</dbReference>
<dbReference type="RefSeq" id="WP_229292787.1">
    <property type="nucleotide sequence ID" value="NZ_CP086654.1"/>
</dbReference>
<feature type="transmembrane region" description="Helical" evidence="1">
    <location>
        <begin position="6"/>
        <end position="26"/>
    </location>
</feature>
<reference evidence="2 3" key="1">
    <citation type="journal article" date="2022" name="Pathogens">
        <title>Staphylococcus ratti sp. nov. Isolated from a Lab Rat.</title>
        <authorList>
            <person name="Kovarovic V."/>
            <person name="Sedlacek I."/>
            <person name="Petras P."/>
            <person name="Kralova S."/>
            <person name="Maslanova I."/>
            <person name="Svec P."/>
            <person name="Neumann-Schaal M."/>
            <person name="Botka T."/>
            <person name="Gelbicova T."/>
            <person name="Stankova E."/>
            <person name="Doskar J."/>
            <person name="Pantucek R."/>
        </authorList>
    </citation>
    <scope>NUCLEOTIDE SEQUENCE [LARGE SCALE GENOMIC DNA]</scope>
    <source>
        <strain evidence="2 3">CCM 9025</strain>
    </source>
</reference>
<evidence type="ECO:0000256" key="1">
    <source>
        <dbReference type="SAM" id="Phobius"/>
    </source>
</evidence>
<keyword evidence="1" id="KW-0812">Transmembrane</keyword>
<proteinExistence type="predicted"/>
<organism evidence="2 3">
    <name type="scientific">Staphylococcus ratti</name>
    <dbReference type="NCBI Taxonomy" id="2892440"/>
    <lineage>
        <taxon>Bacteria</taxon>
        <taxon>Bacillati</taxon>
        <taxon>Bacillota</taxon>
        <taxon>Bacilli</taxon>
        <taxon>Bacillales</taxon>
        <taxon>Staphylococcaceae</taxon>
        <taxon>Staphylococcus</taxon>
    </lineage>
</organism>